<feature type="domain" description="Acyl-CoA dehydrogenase/oxidase N-terminal" evidence="13">
    <location>
        <begin position="55"/>
        <end position="154"/>
    </location>
</feature>
<dbReference type="Pfam" id="PF02771">
    <property type="entry name" value="Acyl-CoA_dh_N"/>
    <property type="match status" value="1"/>
</dbReference>
<evidence type="ECO:0000256" key="2">
    <source>
        <dbReference type="ARBA" id="ARBA00005005"/>
    </source>
</evidence>
<organism evidence="15 16">
    <name type="scientific">Ichthyobacterium seriolicida</name>
    <dbReference type="NCBI Taxonomy" id="242600"/>
    <lineage>
        <taxon>Bacteria</taxon>
        <taxon>Pseudomonadati</taxon>
        <taxon>Bacteroidota</taxon>
        <taxon>Flavobacteriia</taxon>
        <taxon>Flavobacteriales</taxon>
        <taxon>Ichthyobacteriaceae</taxon>
        <taxon>Ichthyobacterium</taxon>
    </lineage>
</organism>
<dbReference type="GO" id="GO:0050660">
    <property type="term" value="F:flavin adenine dinucleotide binding"/>
    <property type="evidence" value="ECO:0007669"/>
    <property type="project" value="InterPro"/>
</dbReference>
<keyword evidence="9" id="KW-0560">Oxidoreductase</keyword>
<dbReference type="UniPathway" id="UPA00659"/>
<dbReference type="AlphaFoldDB" id="A0A1J1DYA9"/>
<evidence type="ECO:0000256" key="1">
    <source>
        <dbReference type="ARBA" id="ARBA00001974"/>
    </source>
</evidence>
<dbReference type="PANTHER" id="PTHR48083:SF33">
    <property type="entry name" value="ACYL-COENZYME A DEHYDROGENASE"/>
    <property type="match status" value="1"/>
</dbReference>
<dbReference type="GO" id="GO:0033539">
    <property type="term" value="P:fatty acid beta-oxidation using acyl-CoA dehydrogenase"/>
    <property type="evidence" value="ECO:0007669"/>
    <property type="project" value="InterPro"/>
</dbReference>
<evidence type="ECO:0000256" key="5">
    <source>
        <dbReference type="ARBA" id="ARBA00012040"/>
    </source>
</evidence>
<evidence type="ECO:0000256" key="3">
    <source>
        <dbReference type="ARBA" id="ARBA00009347"/>
    </source>
</evidence>
<dbReference type="InterPro" id="IPR009075">
    <property type="entry name" value="AcylCo_DH/oxidase_C"/>
</dbReference>
<evidence type="ECO:0000259" key="14">
    <source>
        <dbReference type="Pfam" id="PF09317"/>
    </source>
</evidence>
<feature type="domain" description="Acyl-CoA dehydrogenase C-terminal bacterial-type" evidence="14">
    <location>
        <begin position="435"/>
        <end position="534"/>
    </location>
</feature>
<dbReference type="EC" id="1.3.8.8" evidence="5"/>
<dbReference type="Gene3D" id="2.40.110.10">
    <property type="entry name" value="Butyryl-CoA Dehydrogenase, subunit A, domain 2"/>
    <property type="match status" value="1"/>
</dbReference>
<evidence type="ECO:0000256" key="8">
    <source>
        <dbReference type="ARBA" id="ARBA00022827"/>
    </source>
</evidence>
<comment type="similarity">
    <text evidence="3">Belongs to the acyl-CoA dehydrogenase family.</text>
</comment>
<keyword evidence="16" id="KW-1185">Reference proteome</keyword>
<protein>
    <recommendedName>
        <fullName evidence="6">Acyl-coenzyme A dehydrogenase</fullName>
        <ecNumber evidence="4">1.3.8.7</ecNumber>
        <ecNumber evidence="5">1.3.8.8</ecNumber>
    </recommendedName>
</protein>
<proteinExistence type="inferred from homology"/>
<accession>A0A1J1DYA9</accession>
<feature type="domain" description="Acyl-CoA dehydrogenase/oxidase C-terminal" evidence="12">
    <location>
        <begin position="281"/>
        <end position="421"/>
    </location>
</feature>
<dbReference type="InterPro" id="IPR013786">
    <property type="entry name" value="AcylCoA_DH/ox_N"/>
</dbReference>
<dbReference type="FunFam" id="1.20.140.10:FF:000009">
    <property type="entry name" value="Acyl-CoA dehydrogenase"/>
    <property type="match status" value="1"/>
</dbReference>
<keyword evidence="8" id="KW-0274">FAD</keyword>
<dbReference type="Gene3D" id="1.10.540.10">
    <property type="entry name" value="Acyl-CoA dehydrogenase/oxidase, N-terminal domain"/>
    <property type="match status" value="1"/>
</dbReference>
<dbReference type="InterPro" id="IPR050741">
    <property type="entry name" value="Acyl-CoA_dehydrogenase"/>
</dbReference>
<evidence type="ECO:0000259" key="13">
    <source>
        <dbReference type="Pfam" id="PF02771"/>
    </source>
</evidence>
<dbReference type="GO" id="GO:0005737">
    <property type="term" value="C:cytoplasm"/>
    <property type="evidence" value="ECO:0007669"/>
    <property type="project" value="TreeGrafter"/>
</dbReference>
<name>A0A1J1DYA9_9FLAO</name>
<dbReference type="SUPFAM" id="SSF56645">
    <property type="entry name" value="Acyl-CoA dehydrogenase NM domain-like"/>
    <property type="match status" value="1"/>
</dbReference>
<dbReference type="Pfam" id="PF09317">
    <property type="entry name" value="ACDH_C"/>
    <property type="match status" value="1"/>
</dbReference>
<dbReference type="NCBIfam" id="NF007000">
    <property type="entry name" value="PRK09463.1"/>
    <property type="match status" value="1"/>
</dbReference>
<dbReference type="InterPro" id="IPR036250">
    <property type="entry name" value="AcylCo_DH-like_C"/>
</dbReference>
<sequence>MPKISVTEQEALEAGTTWFDKELFSGNPDWKKLYDYKEVDLTKEELAFLDGPTEQVCNMIDEWDVFLKGDMSSDAWKFIKEKGFLGMLISKDYGGLGFSPKAQSAVIGKLFSSHSSTLAITVMVPNSLGPGELLLHYGTERQKNKYLPKLASGELIPCFALTGVYSGSDAANMRDIGVVCEREIDGKKQLGIELNFEKRYITLAPISDLIGLAFKMTDPDGLLGDKQDLGITLALVESSTKGIEIGSRHYPGNQAFYNGPVRGTNVFIGIDQIIGEKEYIGKGWKMLMDCLSTGRSISLPAVSAFGIKSLFKSTVAYSSIRYQFNMPIGQMEGVQEGLTDMALMNYQFEAARSVTADIVSRGEKPSVISAILKYQGTEKLRETLNHAMDIHGGKGISNGPNNYLFSAYNSSPICITVEGANILTRTLIVFGQGSIRCHPYLLKEIQSIGMEDSKKGKVIFDKAISKHVGFLICNVLSVMWHNLTRGVFIGAKGAPSKVKKYSKKLTLASLNFSVVADLCCILLGGKLKAKQRIS</sequence>
<dbReference type="InterPro" id="IPR046373">
    <property type="entry name" value="Acyl-CoA_Oxase/DH_mid-dom_sf"/>
</dbReference>
<dbReference type="SUPFAM" id="SSF47203">
    <property type="entry name" value="Acyl-CoA dehydrogenase C-terminal domain-like"/>
    <property type="match status" value="1"/>
</dbReference>
<evidence type="ECO:0000259" key="12">
    <source>
        <dbReference type="Pfam" id="PF00441"/>
    </source>
</evidence>
<comment type="catalytic activity">
    <reaction evidence="11">
        <text>a long-chain 2,3-saturated fatty acyl-CoA + oxidized [electron-transfer flavoprotein] + H(+) = a long-chain (2E)-enoyl-CoA + reduced [electron-transfer flavoprotein]</text>
        <dbReference type="Rhea" id="RHEA:17721"/>
        <dbReference type="Rhea" id="RHEA-COMP:10685"/>
        <dbReference type="Rhea" id="RHEA-COMP:10686"/>
        <dbReference type="ChEBI" id="CHEBI:15378"/>
        <dbReference type="ChEBI" id="CHEBI:57692"/>
        <dbReference type="ChEBI" id="CHEBI:58307"/>
        <dbReference type="ChEBI" id="CHEBI:83721"/>
        <dbReference type="ChEBI" id="CHEBI:83727"/>
        <dbReference type="EC" id="1.3.8.8"/>
    </reaction>
</comment>
<evidence type="ECO:0000256" key="6">
    <source>
        <dbReference type="ARBA" id="ARBA00020144"/>
    </source>
</evidence>
<dbReference type="Gene3D" id="1.20.140.10">
    <property type="entry name" value="Butyryl-CoA Dehydrogenase, subunit A, domain 3"/>
    <property type="match status" value="1"/>
</dbReference>
<keyword evidence="7" id="KW-0285">Flavoprotein</keyword>
<dbReference type="PANTHER" id="PTHR48083">
    <property type="entry name" value="MEDIUM-CHAIN SPECIFIC ACYL-COA DEHYDROGENASE, MITOCHONDRIAL-RELATED"/>
    <property type="match status" value="1"/>
</dbReference>
<dbReference type="Pfam" id="PF00441">
    <property type="entry name" value="Acyl-CoA_dh_1"/>
    <property type="match status" value="1"/>
</dbReference>
<comment type="cofactor">
    <cofactor evidence="1">
        <name>FAD</name>
        <dbReference type="ChEBI" id="CHEBI:57692"/>
    </cofactor>
</comment>
<dbReference type="KEGG" id="ise:JBKA6_0858"/>
<evidence type="ECO:0000256" key="10">
    <source>
        <dbReference type="ARBA" id="ARBA00047882"/>
    </source>
</evidence>
<evidence type="ECO:0000256" key="7">
    <source>
        <dbReference type="ARBA" id="ARBA00022630"/>
    </source>
</evidence>
<dbReference type="InterPro" id="IPR009100">
    <property type="entry name" value="AcylCoA_DH/oxidase_NM_dom_sf"/>
</dbReference>
<dbReference type="GO" id="GO:0070991">
    <property type="term" value="F:medium-chain fatty acyl-CoA dehydrogenase activity"/>
    <property type="evidence" value="ECO:0007669"/>
    <property type="project" value="UniProtKB-EC"/>
</dbReference>
<dbReference type="InterPro" id="IPR015396">
    <property type="entry name" value="FadE_C"/>
</dbReference>
<dbReference type="EC" id="1.3.8.7" evidence="4"/>
<dbReference type="GO" id="GO:0004466">
    <property type="term" value="F:long-chain fatty acyl-CoA dehydrogenase activity"/>
    <property type="evidence" value="ECO:0007669"/>
    <property type="project" value="UniProtKB-EC"/>
</dbReference>
<dbReference type="NCBIfam" id="NF009586">
    <property type="entry name" value="PRK13026.1"/>
    <property type="match status" value="1"/>
</dbReference>
<reference evidence="15 16" key="1">
    <citation type="submission" date="2014-03" db="EMBL/GenBank/DDBJ databases">
        <title>complete genome sequence of Flavobacteriaceae bacterium JBKA-6.</title>
        <authorList>
            <person name="Takano T."/>
            <person name="Nakamura Y."/>
            <person name="Takuma S."/>
            <person name="Yasuike M."/>
            <person name="Matsuyama T."/>
            <person name="Sakai T."/>
            <person name="Fujiwara A."/>
            <person name="Kimoto K."/>
            <person name="Fukuda Y."/>
            <person name="Kondo H."/>
            <person name="Hirono I."/>
            <person name="Nakayasu C."/>
        </authorList>
    </citation>
    <scope>NUCLEOTIDE SEQUENCE [LARGE SCALE GENOMIC DNA]</scope>
    <source>
        <strain evidence="15 16">JBKA-6</strain>
    </source>
</reference>
<dbReference type="InterPro" id="IPR037069">
    <property type="entry name" value="AcylCoA_DH/ox_N_sf"/>
</dbReference>
<dbReference type="Proteomes" id="UP000243197">
    <property type="component" value="Chromosome"/>
</dbReference>
<gene>
    <name evidence="15" type="ORF">JBKA6_0858</name>
</gene>
<dbReference type="EMBL" id="AP014564">
    <property type="protein sequence ID" value="BAV94871.1"/>
    <property type="molecule type" value="Genomic_DNA"/>
</dbReference>
<evidence type="ECO:0000313" key="16">
    <source>
        <dbReference type="Proteomes" id="UP000243197"/>
    </source>
</evidence>
<comment type="pathway">
    <text evidence="2">Lipid metabolism; fatty acid beta-oxidation.</text>
</comment>
<evidence type="ECO:0000256" key="9">
    <source>
        <dbReference type="ARBA" id="ARBA00023002"/>
    </source>
</evidence>
<comment type="catalytic activity">
    <reaction evidence="10">
        <text>a medium-chain 2,3-saturated fatty acyl-CoA + oxidized [electron-transfer flavoprotein] + H(+) = a medium-chain (2E)-enoyl-CoA + reduced [electron-transfer flavoprotein]</text>
        <dbReference type="Rhea" id="RHEA:14477"/>
        <dbReference type="Rhea" id="RHEA-COMP:10685"/>
        <dbReference type="Rhea" id="RHEA-COMP:10686"/>
        <dbReference type="ChEBI" id="CHEBI:15378"/>
        <dbReference type="ChEBI" id="CHEBI:57692"/>
        <dbReference type="ChEBI" id="CHEBI:58307"/>
        <dbReference type="ChEBI" id="CHEBI:83723"/>
        <dbReference type="ChEBI" id="CHEBI:83726"/>
        <dbReference type="EC" id="1.3.8.7"/>
    </reaction>
</comment>
<evidence type="ECO:0000313" key="15">
    <source>
        <dbReference type="EMBL" id="BAV94871.1"/>
    </source>
</evidence>
<evidence type="ECO:0000256" key="4">
    <source>
        <dbReference type="ARBA" id="ARBA00012033"/>
    </source>
</evidence>
<evidence type="ECO:0000256" key="11">
    <source>
        <dbReference type="ARBA" id="ARBA00049247"/>
    </source>
</evidence>